<organism evidence="2 3">
    <name type="scientific">Harryflintia acetispora</name>
    <dbReference type="NCBI Taxonomy" id="1849041"/>
    <lineage>
        <taxon>Bacteria</taxon>
        <taxon>Bacillati</taxon>
        <taxon>Bacillota</taxon>
        <taxon>Clostridia</taxon>
        <taxon>Eubacteriales</taxon>
        <taxon>Oscillospiraceae</taxon>
        <taxon>Harryflintia</taxon>
    </lineage>
</organism>
<dbReference type="PANTHER" id="PTHR34818">
    <property type="entry name" value="PROTEIN BLI-3"/>
    <property type="match status" value="1"/>
</dbReference>
<sequence>MMRDPVSTIGNLIDKQSTAYLGSVDGEGFPNVKAMLAPRVREGIKTFYLTTNTSSRRVAQFRENPRACLYFCDRRFFRGVMLKGSVEVLEDSAAKALIWREGDTMYYPEGVNDPDYCVLRFTASAGRYYSNFKSEDFAIG</sequence>
<dbReference type="EMBL" id="SLUK01000004">
    <property type="protein sequence ID" value="TCL43785.1"/>
    <property type="molecule type" value="Genomic_DNA"/>
</dbReference>
<evidence type="ECO:0000313" key="3">
    <source>
        <dbReference type="Proteomes" id="UP000294682"/>
    </source>
</evidence>
<gene>
    <name evidence="2" type="ORF">EDD78_104123</name>
</gene>
<reference evidence="2 3" key="1">
    <citation type="submission" date="2019-03" db="EMBL/GenBank/DDBJ databases">
        <title>Genomic Encyclopedia of Type Strains, Phase IV (KMG-IV): sequencing the most valuable type-strain genomes for metagenomic binning, comparative biology and taxonomic classification.</title>
        <authorList>
            <person name="Goeker M."/>
        </authorList>
    </citation>
    <scope>NUCLEOTIDE SEQUENCE [LARGE SCALE GENOMIC DNA]</scope>
    <source>
        <strain evidence="2 3">DSM 100433</strain>
    </source>
</reference>
<dbReference type="PANTHER" id="PTHR34818:SF1">
    <property type="entry name" value="PROTEIN BLI-3"/>
    <property type="match status" value="1"/>
</dbReference>
<comment type="caution">
    <text evidence="2">The sequence shown here is derived from an EMBL/GenBank/DDBJ whole genome shotgun (WGS) entry which is preliminary data.</text>
</comment>
<dbReference type="InterPro" id="IPR052917">
    <property type="entry name" value="Stress-Dev_Protein"/>
</dbReference>
<dbReference type="Gene3D" id="2.30.110.10">
    <property type="entry name" value="Electron Transport, Fmn-binding Protein, Chain A"/>
    <property type="match status" value="1"/>
</dbReference>
<name>A0A9X8Y8G0_9FIRM</name>
<keyword evidence="3" id="KW-1185">Reference proteome</keyword>
<dbReference type="SUPFAM" id="SSF50475">
    <property type="entry name" value="FMN-binding split barrel"/>
    <property type="match status" value="1"/>
</dbReference>
<dbReference type="RefSeq" id="WP_187138715.1">
    <property type="nucleotide sequence ID" value="NZ_SLUK01000004.1"/>
</dbReference>
<dbReference type="AlphaFoldDB" id="A0A9X8Y8G0"/>
<dbReference type="Proteomes" id="UP000294682">
    <property type="component" value="Unassembled WGS sequence"/>
</dbReference>
<dbReference type="Pfam" id="PF01243">
    <property type="entry name" value="PNPOx_N"/>
    <property type="match status" value="1"/>
</dbReference>
<dbReference type="InterPro" id="IPR011576">
    <property type="entry name" value="Pyridox_Oxase_N"/>
</dbReference>
<feature type="domain" description="Pyridoxamine 5'-phosphate oxidase N-terminal" evidence="1">
    <location>
        <begin position="12"/>
        <end position="128"/>
    </location>
</feature>
<evidence type="ECO:0000259" key="1">
    <source>
        <dbReference type="Pfam" id="PF01243"/>
    </source>
</evidence>
<protein>
    <submittedName>
        <fullName evidence="2">General stress protein 26</fullName>
    </submittedName>
</protein>
<dbReference type="InterPro" id="IPR012349">
    <property type="entry name" value="Split_barrel_FMN-bd"/>
</dbReference>
<accession>A0A9X8Y8G0</accession>
<evidence type="ECO:0000313" key="2">
    <source>
        <dbReference type="EMBL" id="TCL43785.1"/>
    </source>
</evidence>
<proteinExistence type="predicted"/>